<evidence type="ECO:0000313" key="2">
    <source>
        <dbReference type="EMBL" id="KII83754.1"/>
    </source>
</evidence>
<dbReference type="Proteomes" id="UP000053263">
    <property type="component" value="Unassembled WGS sequence"/>
</dbReference>
<reference evidence="2 3" key="1">
    <citation type="submission" date="2014-06" db="EMBL/GenBank/DDBJ databases">
        <title>Evolutionary Origins and Diversification of the Mycorrhizal Mutualists.</title>
        <authorList>
            <consortium name="DOE Joint Genome Institute"/>
            <consortium name="Mycorrhizal Genomics Consortium"/>
            <person name="Kohler A."/>
            <person name="Kuo A."/>
            <person name="Nagy L.G."/>
            <person name="Floudas D."/>
            <person name="Copeland A."/>
            <person name="Barry K.W."/>
            <person name="Cichocki N."/>
            <person name="Veneault-Fourrey C."/>
            <person name="LaButti K."/>
            <person name="Lindquist E.A."/>
            <person name="Lipzen A."/>
            <person name="Lundell T."/>
            <person name="Morin E."/>
            <person name="Murat C."/>
            <person name="Riley R."/>
            <person name="Ohm R."/>
            <person name="Sun H."/>
            <person name="Tunlid A."/>
            <person name="Henrissat B."/>
            <person name="Grigoriev I.V."/>
            <person name="Hibbett D.S."/>
            <person name="Martin F."/>
        </authorList>
    </citation>
    <scope>NUCLEOTIDE SEQUENCE [LARGE SCALE GENOMIC DNA]</scope>
    <source>
        <strain evidence="2 3">FD-325 SS-3</strain>
    </source>
</reference>
<keyword evidence="3" id="KW-1185">Reference proteome</keyword>
<evidence type="ECO:0000256" key="1">
    <source>
        <dbReference type="SAM" id="MobiDB-lite"/>
    </source>
</evidence>
<feature type="region of interest" description="Disordered" evidence="1">
    <location>
        <begin position="52"/>
        <end position="120"/>
    </location>
</feature>
<organism evidence="2 3">
    <name type="scientific">Plicaturopsis crispa FD-325 SS-3</name>
    <dbReference type="NCBI Taxonomy" id="944288"/>
    <lineage>
        <taxon>Eukaryota</taxon>
        <taxon>Fungi</taxon>
        <taxon>Dikarya</taxon>
        <taxon>Basidiomycota</taxon>
        <taxon>Agaricomycotina</taxon>
        <taxon>Agaricomycetes</taxon>
        <taxon>Agaricomycetidae</taxon>
        <taxon>Amylocorticiales</taxon>
        <taxon>Amylocorticiaceae</taxon>
        <taxon>Plicatura</taxon>
        <taxon>Plicaturopsis crispa</taxon>
    </lineage>
</organism>
<dbReference type="OrthoDB" id="755951at2759"/>
<dbReference type="EMBL" id="KN832574">
    <property type="protein sequence ID" value="KII83754.1"/>
    <property type="molecule type" value="Genomic_DNA"/>
</dbReference>
<keyword evidence="2" id="KW-0808">Transferase</keyword>
<gene>
    <name evidence="2" type="ORF">PLICRDRAFT_180101</name>
</gene>
<protein>
    <submittedName>
        <fullName evidence="2">Glycosyltransferase family 20 protein</fullName>
    </submittedName>
</protein>
<name>A0A0C9T3C5_PLICR</name>
<feature type="compositionally biased region" description="Basic residues" evidence="1">
    <location>
        <begin position="96"/>
        <end position="105"/>
    </location>
</feature>
<dbReference type="HOGENOM" id="CLU_1627775_0_0_1"/>
<sequence>MNTAVTVNVPLRSIIDSDLKDKAHRRADPRAVEIAVRVGDALDWQPRLRQDKFPVPARPRQLHSERHLGDSARVPVPDLAQGPHDMTNTEHIPSRVQRKHSRSSSRRGEKDISQSAPFNQPWHFEPNPHCNGGLKNAVQSADDKLRRKFWVGALGTETDSFSV</sequence>
<accession>A0A0C9T3C5</accession>
<dbReference type="AlphaFoldDB" id="A0A0C9T3C5"/>
<evidence type="ECO:0000313" key="3">
    <source>
        <dbReference type="Proteomes" id="UP000053263"/>
    </source>
</evidence>
<dbReference type="GO" id="GO:0016740">
    <property type="term" value="F:transferase activity"/>
    <property type="evidence" value="ECO:0007669"/>
    <property type="project" value="UniProtKB-KW"/>
</dbReference>
<proteinExistence type="predicted"/>